<dbReference type="PROSITE" id="PS50010">
    <property type="entry name" value="DH_2"/>
    <property type="match status" value="1"/>
</dbReference>
<dbReference type="EMBL" id="UZAJ01016920">
    <property type="protein sequence ID" value="VDO77623.1"/>
    <property type="molecule type" value="Genomic_DNA"/>
</dbReference>
<dbReference type="SUPFAM" id="SSF48065">
    <property type="entry name" value="DBL homology domain (DH-domain)"/>
    <property type="match status" value="1"/>
</dbReference>
<organism evidence="4">
    <name type="scientific">Onchocerca flexuosa</name>
    <dbReference type="NCBI Taxonomy" id="387005"/>
    <lineage>
        <taxon>Eukaryota</taxon>
        <taxon>Metazoa</taxon>
        <taxon>Ecdysozoa</taxon>
        <taxon>Nematoda</taxon>
        <taxon>Chromadorea</taxon>
        <taxon>Rhabditida</taxon>
        <taxon>Spirurina</taxon>
        <taxon>Spiruromorpha</taxon>
        <taxon>Filarioidea</taxon>
        <taxon>Onchocercidae</taxon>
        <taxon>Onchocerca</taxon>
    </lineage>
</organism>
<dbReference type="AlphaFoldDB" id="A0A183HVS9"/>
<dbReference type="GO" id="GO:0005085">
    <property type="term" value="F:guanyl-nucleotide exchange factor activity"/>
    <property type="evidence" value="ECO:0007669"/>
    <property type="project" value="InterPro"/>
</dbReference>
<dbReference type="Proteomes" id="UP000267606">
    <property type="component" value="Unassembled WGS sequence"/>
</dbReference>
<dbReference type="GO" id="GO:0007266">
    <property type="term" value="P:Rho protein signal transduction"/>
    <property type="evidence" value="ECO:0007669"/>
    <property type="project" value="TreeGrafter"/>
</dbReference>
<dbReference type="GO" id="GO:0005886">
    <property type="term" value="C:plasma membrane"/>
    <property type="evidence" value="ECO:0007669"/>
    <property type="project" value="TreeGrafter"/>
</dbReference>
<dbReference type="InterPro" id="IPR035899">
    <property type="entry name" value="DBL_dom_sf"/>
</dbReference>
<protein>
    <submittedName>
        <fullName evidence="4">DH domain-containing protein</fullName>
    </submittedName>
</protein>
<dbReference type="PANTHER" id="PTHR13217">
    <property type="entry name" value="PLECKSTRIN HOMOLOGY DOMAIN-CONTAINING FAMILY G MEMBER 7"/>
    <property type="match status" value="1"/>
</dbReference>
<dbReference type="InterPro" id="IPR000219">
    <property type="entry name" value="DH_dom"/>
</dbReference>
<sequence>MRRQSLLDALANPMQRLTRYRLLLKTILKNTVGVTKRDTIQKMILQTEIAARDVEKTLAKNDLQNKLIEILKTIENYEVIDCKEFEKVCNNLTSFFFLFTESITYEITSFQSSIFRLQHLHFYTIINYH</sequence>
<keyword evidence="3" id="KW-1185">Reference proteome</keyword>
<dbReference type="GO" id="GO:0043542">
    <property type="term" value="P:endothelial cell migration"/>
    <property type="evidence" value="ECO:0007669"/>
    <property type="project" value="TreeGrafter"/>
</dbReference>
<gene>
    <name evidence="2" type="ORF">OFLC_LOCUS11592</name>
</gene>
<evidence type="ECO:0000313" key="2">
    <source>
        <dbReference type="EMBL" id="VDO77623.1"/>
    </source>
</evidence>
<reference evidence="4" key="1">
    <citation type="submission" date="2016-06" db="UniProtKB">
        <authorList>
            <consortium name="WormBaseParasite"/>
        </authorList>
    </citation>
    <scope>IDENTIFICATION</scope>
</reference>
<reference evidence="2 3" key="2">
    <citation type="submission" date="2018-11" db="EMBL/GenBank/DDBJ databases">
        <authorList>
            <consortium name="Pathogen Informatics"/>
        </authorList>
    </citation>
    <scope>NUCLEOTIDE SEQUENCE [LARGE SCALE GENOMIC DNA]</scope>
</reference>
<dbReference type="Pfam" id="PF00621">
    <property type="entry name" value="RhoGEF"/>
    <property type="match status" value="1"/>
</dbReference>
<dbReference type="GO" id="GO:0030139">
    <property type="term" value="C:endocytic vesicle"/>
    <property type="evidence" value="ECO:0007669"/>
    <property type="project" value="TreeGrafter"/>
</dbReference>
<evidence type="ECO:0000313" key="4">
    <source>
        <dbReference type="WBParaSite" id="OFLC_0001159101-mRNA-1"/>
    </source>
</evidence>
<accession>A0A183HVS9</accession>
<evidence type="ECO:0000259" key="1">
    <source>
        <dbReference type="PROSITE" id="PS50010"/>
    </source>
</evidence>
<dbReference type="GO" id="GO:0030424">
    <property type="term" value="C:axon"/>
    <property type="evidence" value="ECO:0007669"/>
    <property type="project" value="TreeGrafter"/>
</dbReference>
<evidence type="ECO:0000313" key="3">
    <source>
        <dbReference type="Proteomes" id="UP000267606"/>
    </source>
</evidence>
<dbReference type="PANTHER" id="PTHR13217:SF11">
    <property type="entry name" value="PLECKSTRIN HOMOLOGY DOMAIN-CONTAINING FAMILY G MEMBER 5"/>
    <property type="match status" value="1"/>
</dbReference>
<dbReference type="Gene3D" id="1.20.900.10">
    <property type="entry name" value="Dbl homology (DH) domain"/>
    <property type="match status" value="1"/>
</dbReference>
<name>A0A183HVS9_9BILA</name>
<dbReference type="InterPro" id="IPR040181">
    <property type="entry name" value="PKHG5/7"/>
</dbReference>
<dbReference type="STRING" id="387005.A0A183HVS9"/>
<feature type="domain" description="DH" evidence="1">
    <location>
        <begin position="1"/>
        <end position="57"/>
    </location>
</feature>
<proteinExistence type="predicted"/>
<dbReference type="WBParaSite" id="OFLC_0001159101-mRNA-1">
    <property type="protein sequence ID" value="OFLC_0001159101-mRNA-1"/>
    <property type="gene ID" value="OFLC_0001159101"/>
</dbReference>